<keyword evidence="5" id="KW-1185">Reference proteome</keyword>
<protein>
    <submittedName>
        <fullName evidence="2">Tetratricopeptide repeat protein</fullName>
    </submittedName>
</protein>
<dbReference type="RefSeq" id="WP_048104808.1">
    <property type="nucleotide sequence ID" value="NZ_CP007026.1"/>
</dbReference>
<evidence type="ECO:0000256" key="1">
    <source>
        <dbReference type="PROSITE-ProRule" id="PRU00339"/>
    </source>
</evidence>
<evidence type="ECO:0000313" key="4">
    <source>
        <dbReference type="Proteomes" id="UP000030944"/>
    </source>
</evidence>
<evidence type="ECO:0000313" key="5">
    <source>
        <dbReference type="Proteomes" id="UP000241022"/>
    </source>
</evidence>
<dbReference type="PROSITE" id="PS50005">
    <property type="entry name" value="TPR"/>
    <property type="match status" value="1"/>
</dbReference>
<dbReference type="GeneID" id="24816327"/>
<feature type="repeat" description="TPR" evidence="1">
    <location>
        <begin position="39"/>
        <end position="72"/>
    </location>
</feature>
<dbReference type="AlphaFoldDB" id="A0A0A7V049"/>
<accession>A0A0A7V049</accession>
<proteinExistence type="predicted"/>
<gene>
    <name evidence="3" type="ORF">A7X95_07210</name>
    <name evidence="2" type="ORF">T478_0434</name>
</gene>
<reference evidence="3 5" key="3">
    <citation type="submission" date="2018-04" db="EMBL/GenBank/DDBJ databases">
        <title>Transcriptomics of ammonia oxidizing archaea.</title>
        <authorList>
            <person name="Carini P."/>
        </authorList>
    </citation>
    <scope>NUCLEOTIDE SEQUENCE [LARGE SCALE GENOMIC DNA]</scope>
    <source>
        <strain evidence="3 5">U25</strain>
    </source>
</reference>
<dbReference type="EMBL" id="CP007026">
    <property type="protein sequence ID" value="AJA92248.1"/>
    <property type="molecule type" value="Genomic_DNA"/>
</dbReference>
<name>A0A0A7V049_9ARCH</name>
<organism evidence="2 4">
    <name type="scientific">Candidatus Nitrosopelagicus brevis</name>
    <dbReference type="NCBI Taxonomy" id="1410606"/>
    <lineage>
        <taxon>Archaea</taxon>
        <taxon>Nitrososphaerota</taxon>
    </lineage>
</organism>
<dbReference type="Gene3D" id="1.25.40.10">
    <property type="entry name" value="Tetratricopeptide repeat domain"/>
    <property type="match status" value="1"/>
</dbReference>
<dbReference type="KEGG" id="nbv:T478_0434"/>
<dbReference type="STRING" id="1410606.T478_0434"/>
<dbReference type="OrthoDB" id="115601at2157"/>
<dbReference type="SUPFAM" id="SSF48452">
    <property type="entry name" value="TPR-like"/>
    <property type="match status" value="1"/>
</dbReference>
<dbReference type="InterPro" id="IPR019734">
    <property type="entry name" value="TPR_rpt"/>
</dbReference>
<evidence type="ECO:0000313" key="3">
    <source>
        <dbReference type="EMBL" id="PTL87644.1"/>
    </source>
</evidence>
<dbReference type="Proteomes" id="UP000030944">
    <property type="component" value="Chromosome"/>
</dbReference>
<reference evidence="2 4" key="1">
    <citation type="journal article" date="2015" name="Proc. Natl. Acad. Sci. U.S.A.">
        <title>Genomic and proteomic characterization of "Candidatus Nitrosopelagicus brevis": An ammonia-oxidizing archaeon from the open ocean.</title>
        <authorList>
            <person name="Santoro A.E."/>
            <person name="Dupont C.L."/>
            <person name="Richter R.A."/>
            <person name="Craig M.T."/>
            <person name="Carini P."/>
            <person name="McIlvin M.R."/>
            <person name="Yang Y."/>
            <person name="Orsi W.D."/>
            <person name="Moran D.M."/>
            <person name="Saito M.A."/>
        </authorList>
    </citation>
    <scope>NUCLEOTIDE SEQUENCE [LARGE SCALE GENOMIC DNA]</scope>
    <source>
        <strain evidence="2">CN25</strain>
        <strain evidence="4">V2</strain>
    </source>
</reference>
<dbReference type="InterPro" id="IPR011990">
    <property type="entry name" value="TPR-like_helical_dom_sf"/>
</dbReference>
<keyword evidence="1" id="KW-0802">TPR repeat</keyword>
<evidence type="ECO:0000313" key="2">
    <source>
        <dbReference type="EMBL" id="AJA92248.1"/>
    </source>
</evidence>
<dbReference type="EMBL" id="LXWN01000002">
    <property type="protein sequence ID" value="PTL87644.1"/>
    <property type="molecule type" value="Genomic_DNA"/>
</dbReference>
<dbReference type="HOGENOM" id="CLU_157705_0_0_2"/>
<reference evidence="3" key="2">
    <citation type="submission" date="2016-05" db="EMBL/GenBank/DDBJ databases">
        <authorList>
            <person name="Lavstsen T."/>
            <person name="Jespersen J.S."/>
        </authorList>
    </citation>
    <scope>NUCLEOTIDE SEQUENCE [LARGE SCALE GENOMIC DNA]</scope>
    <source>
        <strain evidence="3">U25</strain>
    </source>
</reference>
<dbReference type="Proteomes" id="UP000241022">
    <property type="component" value="Unassembled WGS sequence"/>
</dbReference>
<sequence length="131" mass="15664">MTGLFSYPKRKLRKLITQGEYEKAEEFGQELEAKFSKDPDFLFIMGSMYYMLNEEEKTLHYLDRVLEMNPYDVESLSLKLRVYQFRAENQEDQELKQNELNVVIDCCRKILDETPDNFQVRDLITELESQS</sequence>